<dbReference type="PANTHER" id="PTHR38009:SF1">
    <property type="entry name" value="CONSERVED HYPOTHETICAL PHAGE TAIL PROTEIN"/>
    <property type="match status" value="1"/>
</dbReference>
<dbReference type="PANTHER" id="PTHR38009">
    <property type="entry name" value="CONSERVED HYPOTHETICAL PHAGE TAIL PROTEIN"/>
    <property type="match status" value="1"/>
</dbReference>
<dbReference type="AlphaFoldDB" id="A0A856MT07"/>
<dbReference type="Pfam" id="PF06841">
    <property type="entry name" value="Phage_T4_gp19"/>
    <property type="match status" value="1"/>
</dbReference>
<organism evidence="1 2">
    <name type="scientific">Brasilonema sennae CENA114</name>
    <dbReference type="NCBI Taxonomy" id="415709"/>
    <lineage>
        <taxon>Bacteria</taxon>
        <taxon>Bacillati</taxon>
        <taxon>Cyanobacteriota</taxon>
        <taxon>Cyanophyceae</taxon>
        <taxon>Nostocales</taxon>
        <taxon>Scytonemataceae</taxon>
        <taxon>Brasilonema</taxon>
        <taxon>Bromeliae group (in: Brasilonema)</taxon>
    </lineage>
</organism>
<dbReference type="KEGG" id="bsen:DP114_34170"/>
<dbReference type="Proteomes" id="UP000503129">
    <property type="component" value="Plasmid pBOCT2"/>
</dbReference>
<evidence type="ECO:0000313" key="1">
    <source>
        <dbReference type="EMBL" id="QDL12791.1"/>
    </source>
</evidence>
<reference evidence="1 2" key="1">
    <citation type="submission" date="2018-06" db="EMBL/GenBank/DDBJ databases">
        <title>Comparative genomics of Brasilonema spp. strains.</title>
        <authorList>
            <person name="Alvarenga D.O."/>
            <person name="Fiore M.F."/>
            <person name="Varani A.M."/>
        </authorList>
    </citation>
    <scope>NUCLEOTIDE SEQUENCE [LARGE SCALE GENOMIC DNA]</scope>
    <source>
        <strain evidence="1 2">CENA114</strain>
        <plasmid evidence="2">pboct2</plasmid>
    </source>
</reference>
<dbReference type="InterPro" id="IPR011747">
    <property type="entry name" value="CHP02241"/>
</dbReference>
<sequence>MPPSTEFLAGSRFFLQIDGIDIAIKSVDGLKQETQQTEMIVGNSGPGKRVDLPLPAVPSSGKLSITCFVANGEKKLYDWYEKCCPDQGASKVMSNLKNIGVVSYKADNSKSKEINLKDCYPCSYTIGKVDASANEYLTEVVEVVYLSMETK</sequence>
<dbReference type="EMBL" id="CP030120">
    <property type="protein sequence ID" value="QDL12791.1"/>
    <property type="molecule type" value="Genomic_DNA"/>
</dbReference>
<keyword evidence="2" id="KW-1185">Reference proteome</keyword>
<dbReference type="RefSeq" id="WP_171978414.1">
    <property type="nucleotide sequence ID" value="NZ_CAWOXK010000003.1"/>
</dbReference>
<accession>A0A856MT07</accession>
<evidence type="ECO:0008006" key="3">
    <source>
        <dbReference type="Google" id="ProtNLM"/>
    </source>
</evidence>
<proteinExistence type="predicted"/>
<protein>
    <recommendedName>
        <fullName evidence="3">Phage tail protein</fullName>
    </recommendedName>
</protein>
<evidence type="ECO:0000313" key="2">
    <source>
        <dbReference type="Proteomes" id="UP000503129"/>
    </source>
</evidence>
<gene>
    <name evidence="1" type="ORF">DP114_34170</name>
</gene>
<geneLocation type="plasmid" evidence="2">
    <name>pboct2</name>
</geneLocation>
<keyword evidence="1" id="KW-0614">Plasmid</keyword>
<name>A0A856MT07_9CYAN</name>
<dbReference type="InterPro" id="IPR010667">
    <property type="entry name" value="Phage_T4_Gp19"/>
</dbReference>
<dbReference type="GO" id="GO:0005198">
    <property type="term" value="F:structural molecule activity"/>
    <property type="evidence" value="ECO:0007669"/>
    <property type="project" value="InterPro"/>
</dbReference>